<evidence type="ECO:0000313" key="2">
    <source>
        <dbReference type="EMBL" id="QOZ59364.1"/>
    </source>
</evidence>
<dbReference type="OrthoDB" id="9776955at2"/>
<accession>A0A410V3P5</accession>
<evidence type="ECO:0000313" key="4">
    <source>
        <dbReference type="Proteomes" id="UP000625079"/>
    </source>
</evidence>
<dbReference type="Proteomes" id="UP000625079">
    <property type="component" value="Unassembled WGS sequence"/>
</dbReference>
<dbReference type="Gene3D" id="3.40.50.2300">
    <property type="match status" value="2"/>
</dbReference>
<reference evidence="1" key="3">
    <citation type="submission" date="2022-12" db="EMBL/GenBank/DDBJ databases">
        <authorList>
            <person name="Sun Q."/>
            <person name="Zhou Y."/>
        </authorList>
    </citation>
    <scope>NUCLEOTIDE SEQUENCE</scope>
    <source>
        <strain evidence="1">CGMCC 1.15034</strain>
    </source>
</reference>
<dbReference type="SUPFAM" id="SSF53822">
    <property type="entry name" value="Periplasmic binding protein-like I"/>
    <property type="match status" value="1"/>
</dbReference>
<dbReference type="EMBL" id="BMHC01000029">
    <property type="protein sequence ID" value="GGI33177.1"/>
    <property type="molecule type" value="Genomic_DNA"/>
</dbReference>
<gene>
    <name evidence="1" type="ORF">GCM10010987_73080</name>
    <name evidence="2" type="ORF">XH86_11935</name>
</gene>
<organism evidence="1 4">
    <name type="scientific">Bradyrhizobium guangdongense</name>
    <dbReference type="NCBI Taxonomy" id="1325090"/>
    <lineage>
        <taxon>Bacteria</taxon>
        <taxon>Pseudomonadati</taxon>
        <taxon>Pseudomonadota</taxon>
        <taxon>Alphaproteobacteria</taxon>
        <taxon>Hyphomicrobiales</taxon>
        <taxon>Nitrobacteraceae</taxon>
        <taxon>Bradyrhizobium</taxon>
    </lineage>
</organism>
<dbReference type="AlphaFoldDB" id="A0A410V3P5"/>
<dbReference type="RefSeq" id="WP_128964985.1">
    <property type="nucleotide sequence ID" value="NZ_BMHC01000029.1"/>
</dbReference>
<dbReference type="Pfam" id="PF04392">
    <property type="entry name" value="ABC_sub_bind"/>
    <property type="match status" value="1"/>
</dbReference>
<evidence type="ECO:0000313" key="3">
    <source>
        <dbReference type="Proteomes" id="UP000593880"/>
    </source>
</evidence>
<keyword evidence="3" id="KW-1185">Reference proteome</keyword>
<evidence type="ECO:0000313" key="1">
    <source>
        <dbReference type="EMBL" id="GGI33177.1"/>
    </source>
</evidence>
<name>A0A410V3P5_9BRAD</name>
<dbReference type="CDD" id="cd06325">
    <property type="entry name" value="PBP1_ABC_unchar_transporter"/>
    <property type="match status" value="1"/>
</dbReference>
<protein>
    <submittedName>
        <fullName evidence="1">ABC transporter substrate-binding protein</fullName>
    </submittedName>
</protein>
<dbReference type="PANTHER" id="PTHR35271:SF1">
    <property type="entry name" value="ABC TRANSPORTER, SUBSTRATE-BINDING LIPOPROTEIN"/>
    <property type="match status" value="1"/>
</dbReference>
<dbReference type="InterPro" id="IPR007487">
    <property type="entry name" value="ABC_transpt-TYRBP-like"/>
</dbReference>
<reference evidence="2 3" key="2">
    <citation type="submission" date="2018-06" db="EMBL/GenBank/DDBJ databases">
        <title>Comparative genomics of rhizobia nodulating Arachis hypogaea in China.</title>
        <authorList>
            <person name="Li Y."/>
        </authorList>
    </citation>
    <scope>NUCLEOTIDE SEQUENCE [LARGE SCALE GENOMIC DNA]</scope>
    <source>
        <strain evidence="2 3">CCBAU 51658</strain>
    </source>
</reference>
<proteinExistence type="predicted"/>
<sequence>MRRREFIVSLSALATIGRSRAQDQVRHVGVLVASPRTEKALEAALEQRGWTLGRNLQIEARITGGDTDRTRQGARELIELKPDVLFAETNTSMAALHAEGTTIPTVFVMVSDPVGMHYVESLSNPGRNVTGFTPFEPSLGGKWVSLLKEIAPNIEHIGLVYNPEPGNNSAAFRKSIDQIADKSGIASVDTPTGNSADIERLIHSLKDRPNSGLIFLPDALTTMQSDQIVALVAQSRLPAIYPLRLFCLAGGLMSYGVDINKIHVGGASYVDRILRGVDPSKLPVQAPTELELVVNQRTAKQLGLQLPATLLARADEVIE</sequence>
<dbReference type="EMBL" id="CP030057">
    <property type="protein sequence ID" value="QOZ59364.1"/>
    <property type="molecule type" value="Genomic_DNA"/>
</dbReference>
<dbReference type="InterPro" id="IPR028082">
    <property type="entry name" value="Peripla_BP_I"/>
</dbReference>
<dbReference type="PANTHER" id="PTHR35271">
    <property type="entry name" value="ABC TRANSPORTER, SUBSTRATE-BINDING LIPOPROTEIN-RELATED"/>
    <property type="match status" value="1"/>
</dbReference>
<dbReference type="Proteomes" id="UP000593880">
    <property type="component" value="Chromosome"/>
</dbReference>
<reference evidence="1" key="1">
    <citation type="journal article" date="2014" name="Int. J. Syst. Evol. Microbiol.">
        <title>Complete genome sequence of Corynebacterium casei LMG S-19264T (=DSM 44701T), isolated from a smear-ripened cheese.</title>
        <authorList>
            <consortium name="US DOE Joint Genome Institute (JGI-PGF)"/>
            <person name="Walter F."/>
            <person name="Albersmeier A."/>
            <person name="Kalinowski J."/>
            <person name="Ruckert C."/>
        </authorList>
    </citation>
    <scope>NUCLEOTIDE SEQUENCE</scope>
    <source>
        <strain evidence="1">CGMCC 1.15034</strain>
    </source>
</reference>